<gene>
    <name evidence="2" type="ORF">EV702DRAFT_1048787</name>
</gene>
<feature type="compositionally biased region" description="Low complexity" evidence="1">
    <location>
        <begin position="99"/>
        <end position="111"/>
    </location>
</feature>
<evidence type="ECO:0000256" key="1">
    <source>
        <dbReference type="SAM" id="MobiDB-lite"/>
    </source>
</evidence>
<organism evidence="2 3">
    <name type="scientific">Suillus placidus</name>
    <dbReference type="NCBI Taxonomy" id="48579"/>
    <lineage>
        <taxon>Eukaryota</taxon>
        <taxon>Fungi</taxon>
        <taxon>Dikarya</taxon>
        <taxon>Basidiomycota</taxon>
        <taxon>Agaricomycotina</taxon>
        <taxon>Agaricomycetes</taxon>
        <taxon>Agaricomycetidae</taxon>
        <taxon>Boletales</taxon>
        <taxon>Suillineae</taxon>
        <taxon>Suillaceae</taxon>
        <taxon>Suillus</taxon>
    </lineage>
</organism>
<proteinExistence type="predicted"/>
<sequence length="174" mass="17639">MHHHLGIKLNKGPNAPFTHPSTQNATASGAGAITQPLSSTRPAPPSNRGPATPRPPAQADSSQLPALQNAQQSAPQQAQPSSVQAAQPAAPNPAPPSTTQPAAAQPAVAQPHNIPAPVNEIAALRAQIAELECGDAHGNHLLARAPAPQQALVANPADIDHIQANLAGAKDESK</sequence>
<accession>A0A9P7CZP9</accession>
<evidence type="ECO:0000313" key="2">
    <source>
        <dbReference type="EMBL" id="KAG1772014.1"/>
    </source>
</evidence>
<name>A0A9P7CZP9_9AGAM</name>
<feature type="region of interest" description="Disordered" evidence="1">
    <location>
        <begin position="1"/>
        <end position="111"/>
    </location>
</feature>
<feature type="compositionally biased region" description="Pro residues" evidence="1">
    <location>
        <begin position="42"/>
        <end position="56"/>
    </location>
</feature>
<dbReference type="OrthoDB" id="2693275at2759"/>
<dbReference type="EMBL" id="JABBWD010000055">
    <property type="protein sequence ID" value="KAG1772014.1"/>
    <property type="molecule type" value="Genomic_DNA"/>
</dbReference>
<dbReference type="Proteomes" id="UP000714275">
    <property type="component" value="Unassembled WGS sequence"/>
</dbReference>
<comment type="caution">
    <text evidence="2">The sequence shown here is derived from an EMBL/GenBank/DDBJ whole genome shotgun (WGS) entry which is preliminary data.</text>
</comment>
<evidence type="ECO:0000313" key="3">
    <source>
        <dbReference type="Proteomes" id="UP000714275"/>
    </source>
</evidence>
<feature type="compositionally biased region" description="Low complexity" evidence="1">
    <location>
        <begin position="61"/>
        <end position="89"/>
    </location>
</feature>
<dbReference type="AlphaFoldDB" id="A0A9P7CZP9"/>
<keyword evidence="3" id="KW-1185">Reference proteome</keyword>
<protein>
    <submittedName>
        <fullName evidence="2">Uncharacterized protein</fullName>
    </submittedName>
</protein>
<reference evidence="2" key="1">
    <citation type="journal article" date="2020" name="New Phytol.">
        <title>Comparative genomics reveals dynamic genome evolution in host specialist ectomycorrhizal fungi.</title>
        <authorList>
            <person name="Lofgren L.A."/>
            <person name="Nguyen N.H."/>
            <person name="Vilgalys R."/>
            <person name="Ruytinx J."/>
            <person name="Liao H.L."/>
            <person name="Branco S."/>
            <person name="Kuo A."/>
            <person name="LaButti K."/>
            <person name="Lipzen A."/>
            <person name="Andreopoulos W."/>
            <person name="Pangilinan J."/>
            <person name="Riley R."/>
            <person name="Hundley H."/>
            <person name="Na H."/>
            <person name="Barry K."/>
            <person name="Grigoriev I.V."/>
            <person name="Stajich J.E."/>
            <person name="Kennedy P.G."/>
        </authorList>
    </citation>
    <scope>NUCLEOTIDE SEQUENCE</scope>
    <source>
        <strain evidence="2">DOB743</strain>
    </source>
</reference>